<dbReference type="NCBIfam" id="TIGR02876">
    <property type="entry name" value="spore_yqfD"/>
    <property type="match status" value="1"/>
</dbReference>
<feature type="compositionally biased region" description="Acidic residues" evidence="1">
    <location>
        <begin position="230"/>
        <end position="242"/>
    </location>
</feature>
<evidence type="ECO:0000313" key="3">
    <source>
        <dbReference type="EMBL" id="MBP2256544.1"/>
    </source>
</evidence>
<dbReference type="EMBL" id="JAGIKX010000002">
    <property type="protein sequence ID" value="MBP2256544.1"/>
    <property type="molecule type" value="Genomic_DNA"/>
</dbReference>
<dbReference type="RefSeq" id="WP_226370639.1">
    <property type="nucleotide sequence ID" value="NZ_JAGIKX010000002.1"/>
</dbReference>
<keyword evidence="2" id="KW-0812">Transmembrane</keyword>
<accession>A0ABS4S4X6</accession>
<keyword evidence="2" id="KW-0472">Membrane</keyword>
<evidence type="ECO:0000256" key="2">
    <source>
        <dbReference type="SAM" id="Phobius"/>
    </source>
</evidence>
<sequence length="404" mass="46110">MKHIQGAFITGYITVVVKGNTPELFFQACMKHKIPVWNIKKIGKDTCEGNIKLQHVKYIKKIKKETDYKISFINKKGYPFLFKRFIRKKELLIALFLCFFLIIALSNIVWKVQITGVPKDIEEKINKQLDSYGIRPGTLSFSLDSASSIQQKLMNDIPELLWVGVHKKGTTFFLEGVEKIIVEEEENAGPQNLVATKKGVIKNIYVSKGLPKVKVNDYVKPGDILVSGDITEDNEENEEEDKEEKKKSKLVAAEGDITAKTWYEMTVTVPLQTKNEVLTGNNEKKHYIQLGGFKIPIWGFEDPDYQAIHTDTTKNSVYFFKWKLPIKIVQSTLSEKKYNKLSRTKEEAIKTGIKQARKELQLQLGPDAKILTEKVLHETTESGKVKLNLYIAVEEDIAQAEPIK</sequence>
<evidence type="ECO:0008006" key="5">
    <source>
        <dbReference type="Google" id="ProtNLM"/>
    </source>
</evidence>
<feature type="transmembrane region" description="Helical" evidence="2">
    <location>
        <begin position="91"/>
        <end position="110"/>
    </location>
</feature>
<gene>
    <name evidence="3" type="ORF">J2Z81_000477</name>
</gene>
<keyword evidence="4" id="KW-1185">Reference proteome</keyword>
<comment type="caution">
    <text evidence="3">The sequence shown here is derived from an EMBL/GenBank/DDBJ whole genome shotgun (WGS) entry which is preliminary data.</text>
</comment>
<keyword evidence="2" id="KW-1133">Transmembrane helix</keyword>
<name>A0ABS4S4X6_9BACI</name>
<protein>
    <recommendedName>
        <fullName evidence="5">Sporulation protein YqfD</fullName>
    </recommendedName>
</protein>
<proteinExistence type="predicted"/>
<dbReference type="Pfam" id="PF06898">
    <property type="entry name" value="YqfD"/>
    <property type="match status" value="1"/>
</dbReference>
<reference evidence="3 4" key="1">
    <citation type="submission" date="2021-03" db="EMBL/GenBank/DDBJ databases">
        <title>Genomic Encyclopedia of Type Strains, Phase IV (KMG-IV): sequencing the most valuable type-strain genomes for metagenomic binning, comparative biology and taxonomic classification.</title>
        <authorList>
            <person name="Goeker M."/>
        </authorList>
    </citation>
    <scope>NUCLEOTIDE SEQUENCE [LARGE SCALE GENOMIC DNA]</scope>
    <source>
        <strain evidence="3 4">DSM 25790</strain>
    </source>
</reference>
<dbReference type="InterPro" id="IPR010690">
    <property type="entry name" value="YqfD"/>
</dbReference>
<feature type="region of interest" description="Disordered" evidence="1">
    <location>
        <begin position="229"/>
        <end position="249"/>
    </location>
</feature>
<organism evidence="3 4">
    <name type="scientific">Virgibacillus alimentarius</name>
    <dbReference type="NCBI Taxonomy" id="698769"/>
    <lineage>
        <taxon>Bacteria</taxon>
        <taxon>Bacillati</taxon>
        <taxon>Bacillota</taxon>
        <taxon>Bacilli</taxon>
        <taxon>Bacillales</taxon>
        <taxon>Bacillaceae</taxon>
        <taxon>Virgibacillus</taxon>
    </lineage>
</organism>
<dbReference type="PIRSF" id="PIRSF029895">
    <property type="entry name" value="SpoIV"/>
    <property type="match status" value="1"/>
</dbReference>
<evidence type="ECO:0000313" key="4">
    <source>
        <dbReference type="Proteomes" id="UP001519294"/>
    </source>
</evidence>
<dbReference type="Proteomes" id="UP001519294">
    <property type="component" value="Unassembled WGS sequence"/>
</dbReference>
<evidence type="ECO:0000256" key="1">
    <source>
        <dbReference type="SAM" id="MobiDB-lite"/>
    </source>
</evidence>